<protein>
    <submittedName>
        <fullName evidence="1">Uncharacterized protein</fullName>
    </submittedName>
</protein>
<evidence type="ECO:0000313" key="1">
    <source>
        <dbReference type="EMBL" id="VEN75145.1"/>
    </source>
</evidence>
<accession>A0A484HL37</accession>
<organism evidence="1">
    <name type="scientific">uncultured Desulfobacteraceae bacterium</name>
    <dbReference type="NCBI Taxonomy" id="218296"/>
    <lineage>
        <taxon>Bacteria</taxon>
        <taxon>Pseudomonadati</taxon>
        <taxon>Thermodesulfobacteriota</taxon>
        <taxon>Desulfobacteria</taxon>
        <taxon>Desulfobacterales</taxon>
        <taxon>Desulfobacteraceae</taxon>
        <taxon>environmental samples</taxon>
    </lineage>
</organism>
<reference evidence="1" key="1">
    <citation type="submission" date="2019-01" db="EMBL/GenBank/DDBJ databases">
        <authorList>
            <consortium name="Genoscope - CEA"/>
            <person name="William W."/>
        </authorList>
    </citation>
    <scope>NUCLEOTIDE SEQUENCE</scope>
    <source>
        <strain evidence="1">CR-1</strain>
    </source>
</reference>
<name>A0A484HL37_9BACT</name>
<dbReference type="AlphaFoldDB" id="A0A484HL37"/>
<dbReference type="EMBL" id="CAACVI010000049">
    <property type="protein sequence ID" value="VEN75145.1"/>
    <property type="molecule type" value="Genomic_DNA"/>
</dbReference>
<sequence>MLDIAIAYNRYKFLGNEFLTWLWFVMDTDPDLFRQIDEECASFEIGDKIVLEKRSKDAQEVVSIKGDNAGREEGKLSLKKGAVVTAMNLLYQSGSEKWRFSLKGESFGISGLKTPETGRVETRQDMEGAILEKIFLVEKAVSFLKGIFRRFLDIRLSDEWEGKWVPKMKKWTQA</sequence>
<proteinExistence type="predicted"/>
<gene>
    <name evidence="1" type="ORF">EPICR_60133</name>
</gene>